<gene>
    <name evidence="1" type="primary">127</name>
    <name evidence="1" type="ORF">SEA_FRYBERGER_127</name>
</gene>
<dbReference type="KEGG" id="vg:54998558"/>
<organism evidence="1 2">
    <name type="scientific">Gordonia phage Fryberger</name>
    <dbReference type="NCBI Taxonomy" id="2250392"/>
    <lineage>
        <taxon>Viruses</taxon>
        <taxon>Duplodnaviria</taxon>
        <taxon>Heunggongvirae</taxon>
        <taxon>Uroviricota</taxon>
        <taxon>Caudoviricetes</taxon>
        <taxon>Ronaldovirus</taxon>
        <taxon>Ronaldovirus fryberger</taxon>
    </lineage>
</organism>
<name>A0A346FCS6_9CAUD</name>
<protein>
    <submittedName>
        <fullName evidence="1">Uncharacterized protein</fullName>
    </submittedName>
</protein>
<dbReference type="RefSeq" id="YP_009807677.1">
    <property type="nucleotide sequence ID" value="NC_048027.1"/>
</dbReference>
<reference evidence="1 2" key="1">
    <citation type="submission" date="2018-06" db="EMBL/GenBank/DDBJ databases">
        <authorList>
            <person name="Searcy Z.E."/>
            <person name="Delesalle V.A."/>
            <person name="Garlena R.A."/>
            <person name="Russell D.A."/>
            <person name="Pope W.H."/>
            <person name="Jacobs-Sera D."/>
            <person name="Hatfull G.F."/>
        </authorList>
    </citation>
    <scope>NUCLEOTIDE SEQUENCE [LARGE SCALE GENOMIC DNA]</scope>
</reference>
<evidence type="ECO:0000313" key="2">
    <source>
        <dbReference type="Proteomes" id="UP000259952"/>
    </source>
</evidence>
<accession>A0A346FCS6</accession>
<sequence length="101" mass="11554">MEKPEVYDTPVYREMYKAGRVDSVDSAIIDCINYLSDDYDDLSTLVFTFTPMNLIDETDGHIVWGHLQECEYDDAGKPKAPADYVLMEVRLAKTEPKLKSI</sequence>
<dbReference type="GeneID" id="54998558"/>
<dbReference type="Proteomes" id="UP000259952">
    <property type="component" value="Segment"/>
</dbReference>
<keyword evidence="2" id="KW-1185">Reference proteome</keyword>
<evidence type="ECO:0000313" key="1">
    <source>
        <dbReference type="EMBL" id="AXN53540.1"/>
    </source>
</evidence>
<proteinExistence type="predicted"/>
<dbReference type="EMBL" id="MH479913">
    <property type="protein sequence ID" value="AXN53540.1"/>
    <property type="molecule type" value="Genomic_DNA"/>
</dbReference>